<evidence type="ECO:0000313" key="2">
    <source>
        <dbReference type="EMBL" id="CAF1388494.1"/>
    </source>
</evidence>
<evidence type="ECO:0000256" key="1">
    <source>
        <dbReference type="SAM" id="MobiDB-lite"/>
    </source>
</evidence>
<organism evidence="2 3">
    <name type="scientific">Rotaria sordida</name>
    <dbReference type="NCBI Taxonomy" id="392033"/>
    <lineage>
        <taxon>Eukaryota</taxon>
        <taxon>Metazoa</taxon>
        <taxon>Spiralia</taxon>
        <taxon>Gnathifera</taxon>
        <taxon>Rotifera</taxon>
        <taxon>Eurotatoria</taxon>
        <taxon>Bdelloidea</taxon>
        <taxon>Philodinida</taxon>
        <taxon>Philodinidae</taxon>
        <taxon>Rotaria</taxon>
    </lineage>
</organism>
<proteinExistence type="predicted"/>
<protein>
    <submittedName>
        <fullName evidence="2">Uncharacterized protein</fullName>
    </submittedName>
</protein>
<feature type="region of interest" description="Disordered" evidence="1">
    <location>
        <begin position="256"/>
        <end position="276"/>
    </location>
</feature>
<feature type="compositionally biased region" description="Basic and acidic residues" evidence="1">
    <location>
        <begin position="265"/>
        <end position="274"/>
    </location>
</feature>
<dbReference type="AlphaFoldDB" id="A0A815K4M0"/>
<name>A0A815K4M0_9BILA</name>
<reference evidence="2" key="1">
    <citation type="submission" date="2021-02" db="EMBL/GenBank/DDBJ databases">
        <authorList>
            <person name="Nowell W R."/>
        </authorList>
    </citation>
    <scope>NUCLEOTIDE SEQUENCE</scope>
</reference>
<dbReference type="Proteomes" id="UP000663864">
    <property type="component" value="Unassembled WGS sequence"/>
</dbReference>
<evidence type="ECO:0000313" key="3">
    <source>
        <dbReference type="Proteomes" id="UP000663864"/>
    </source>
</evidence>
<comment type="caution">
    <text evidence="2">The sequence shown here is derived from an EMBL/GenBank/DDBJ whole genome shotgun (WGS) entry which is preliminary data.</text>
</comment>
<sequence>MENFRKNRDTITIQSPLWKDFLNEKQKIQLTKFYDICVASGNNPEKAGQPIITSTKKYFDMCFTLYVDEEAETAIRQLLVEWFKSGKMNKVIFDKWKAFKCEELSPRTIKNIDWSKLTEDDHYAKELNKILLPINTDKFLHQRELHDILNIFVFEDPNFQTPEESSETKVLSVSGRVVFLSDIKEKIEKRLQQDQKIAEVRFYAKNVFNIDESLQNQQWHGKNVVIVADKVYVWKSCSIDVSGWGYYGQNNVKKRAGDGQTYGKNGEDGKDGRAGESSGNIVLLTEELLEGNRLTLKLNGGNGEHGEDGGNGADGKNGCGVTRDGLDSLILKYSTLYWGGSSHFFNFTPNNTRELFRKVDAYNKYVYARFEDDNGRVMYWSYAEDYSYWSVSTYDLYFLIKGSKGTAGGIGGRNGVGGEGGSRGECTVRTLYSGKELSVVKIQQNAGCSGEHGILGKPGHFGKNGNDMAFVDRSTISSGKKYIGSGGNMSISSEFRMNQNDSRIDGYEKWINERSSHYVHFALNEIPEGAVIKMETEQRSNANRQIQSKTVTKASIIVSNVVNEFAECFEQDDAVLTEACRAQERADAEENDEDEEQDQQTVAEEVSVLLECVDDDNKVSGLHGTVKKKRSNWIEFVQHLNKYNKENSENVIELAFQLFEYDANEEELNKVKVKIDQVVHDFKISAKQGKWKNSKYNSSQIQTLAKSIDKKLEEKRAQAALRSQQSALFSEYLNSIGKADRNLDASRTTLIGVKPGQEYTGR</sequence>
<gene>
    <name evidence="2" type="ORF">ZHD862_LOCUS32496</name>
</gene>
<dbReference type="EMBL" id="CAJNOT010003524">
    <property type="protein sequence ID" value="CAF1388494.1"/>
    <property type="molecule type" value="Genomic_DNA"/>
</dbReference>
<accession>A0A815K4M0</accession>